<feature type="coiled-coil region" evidence="7">
    <location>
        <begin position="492"/>
        <end position="559"/>
    </location>
</feature>
<keyword evidence="4 9" id="KW-1133">Transmembrane helix</keyword>
<evidence type="ECO:0000313" key="11">
    <source>
        <dbReference type="Proteomes" id="UP000694388"/>
    </source>
</evidence>
<reference evidence="10" key="2">
    <citation type="submission" date="2025-09" db="UniProtKB">
        <authorList>
            <consortium name="Ensembl"/>
        </authorList>
    </citation>
    <scope>IDENTIFICATION</scope>
</reference>
<reference evidence="10" key="1">
    <citation type="submission" date="2025-08" db="UniProtKB">
        <authorList>
            <consortium name="Ensembl"/>
        </authorList>
    </citation>
    <scope>IDENTIFICATION</scope>
</reference>
<dbReference type="PANTHER" id="PTHR17613">
    <property type="entry name" value="CEREBRAL PROTEIN-11-RELATED"/>
    <property type="match status" value="1"/>
</dbReference>
<sequence length="648" mass="70519">MESPVGRSEGPVDEVPEEVGSGGLLGLKHLFQPRRRSKDRDKTQGAARPAVSDGDSGEERDRYKEVNEPAMERTSCSMSAIEIPDRATTFNRVLQQIRAVPRRAKAGNNHGEGENQQHQHQHQHHNNNHVKPAPQEGSSPQAQRRSATEPGLALTRVVAREGRPRSASATEPPGHPYGPGLAAVIADGSSGGAQHDRLEMTSLALPVLRIAAAGSDVSVASDVPDGFSSSLTSDPQRTQAIVDALQKKILRITEQIRVEQQACDNNVTEYLSLVKQADRAQKARLKTVFEKKNQKSHERIASSQRKLEGYRRRLREADQSAVIRPNVLRDVTHGLRGVSANVRAGISGFGGGVVDRARGLSQGPRELAATIRNKFGSADNITALKEQSGEVLPGESALLLGGSASLVNYGASDDDECSSGGTSGEGSGICLVPGVSRSGGGIVPHSDNARQRLESMQQELCMLREMNSRFEETMQNLHSDVQRDISFLTIAVEEDKFRYERLEEQLSDLTELHQNEVANLKQELASMEEKVAYQSYERARDIQEVLEASQTRLAKLELQQQQQQVVQLEGLESFGARALLAKLINVAVALAAVVLLCVSGTAGFIAPAVRSPMRAGFSMVLFLGLAVLWKRWDAILLAIEEWWCSGNG</sequence>
<dbReference type="GeneTree" id="ENSGT00940000158314"/>
<dbReference type="Ensembl" id="ENSEBUT00000008280.1">
    <property type="protein sequence ID" value="ENSEBUP00000007792.1"/>
    <property type="gene ID" value="ENSEBUG00000005077.1"/>
</dbReference>
<name>A0A8C4PZM8_EPTBU</name>
<keyword evidence="3 9" id="KW-0812">Transmembrane</keyword>
<dbReference type="GO" id="GO:0012505">
    <property type="term" value="C:endomembrane system"/>
    <property type="evidence" value="ECO:0007669"/>
    <property type="project" value="TreeGrafter"/>
</dbReference>
<evidence type="ECO:0000256" key="6">
    <source>
        <dbReference type="ARBA" id="ARBA00023136"/>
    </source>
</evidence>
<organism evidence="10 11">
    <name type="scientific">Eptatretus burgeri</name>
    <name type="common">Inshore hagfish</name>
    <dbReference type="NCBI Taxonomy" id="7764"/>
    <lineage>
        <taxon>Eukaryota</taxon>
        <taxon>Metazoa</taxon>
        <taxon>Chordata</taxon>
        <taxon>Craniata</taxon>
        <taxon>Vertebrata</taxon>
        <taxon>Cyclostomata</taxon>
        <taxon>Myxini</taxon>
        <taxon>Myxiniformes</taxon>
        <taxon>Myxinidae</taxon>
        <taxon>Eptatretinae</taxon>
        <taxon>Eptatretus</taxon>
    </lineage>
</organism>
<feature type="compositionally biased region" description="Basic and acidic residues" evidence="8">
    <location>
        <begin position="57"/>
        <end position="71"/>
    </location>
</feature>
<feature type="transmembrane region" description="Helical" evidence="9">
    <location>
        <begin position="583"/>
        <end position="606"/>
    </location>
</feature>
<feature type="region of interest" description="Disordered" evidence="8">
    <location>
        <begin position="1"/>
        <end position="80"/>
    </location>
</feature>
<comment type="subcellular location">
    <subcellularLocation>
        <location evidence="1">Membrane</location>
    </subcellularLocation>
</comment>
<evidence type="ECO:0000256" key="7">
    <source>
        <dbReference type="SAM" id="Coils"/>
    </source>
</evidence>
<keyword evidence="5 7" id="KW-0175">Coiled coil</keyword>
<evidence type="ECO:0000256" key="1">
    <source>
        <dbReference type="ARBA" id="ARBA00004370"/>
    </source>
</evidence>
<keyword evidence="6 9" id="KW-0472">Membrane</keyword>
<evidence type="ECO:0000256" key="2">
    <source>
        <dbReference type="ARBA" id="ARBA00008108"/>
    </source>
</evidence>
<dbReference type="Proteomes" id="UP000694388">
    <property type="component" value="Unplaced"/>
</dbReference>
<feature type="compositionally biased region" description="Polar residues" evidence="8">
    <location>
        <begin position="136"/>
        <end position="145"/>
    </location>
</feature>
<evidence type="ECO:0000256" key="8">
    <source>
        <dbReference type="SAM" id="MobiDB-lite"/>
    </source>
</evidence>
<keyword evidence="11" id="KW-1185">Reference proteome</keyword>
<dbReference type="AlphaFoldDB" id="A0A8C4PZM8"/>
<accession>A0A8C4PZM8</accession>
<dbReference type="GO" id="GO:0016020">
    <property type="term" value="C:membrane"/>
    <property type="evidence" value="ECO:0007669"/>
    <property type="project" value="UniProtKB-SubCell"/>
</dbReference>
<evidence type="ECO:0000313" key="10">
    <source>
        <dbReference type="Ensembl" id="ENSEBUP00000007792.1"/>
    </source>
</evidence>
<dbReference type="InterPro" id="IPR019394">
    <property type="entry name" value="TEX28/TMCC"/>
</dbReference>
<evidence type="ECO:0000256" key="5">
    <source>
        <dbReference type="ARBA" id="ARBA00023054"/>
    </source>
</evidence>
<comment type="similarity">
    <text evidence="2">Belongs to the TEX28 family.</text>
</comment>
<protein>
    <submittedName>
        <fullName evidence="10">Transmembrane and coiled-coil domain family 2</fullName>
    </submittedName>
</protein>
<proteinExistence type="inferred from homology"/>
<dbReference type="Pfam" id="PF10267">
    <property type="entry name" value="Tmemb_cc2"/>
    <property type="match status" value="1"/>
</dbReference>
<evidence type="ECO:0000256" key="4">
    <source>
        <dbReference type="ARBA" id="ARBA00022989"/>
    </source>
</evidence>
<feature type="region of interest" description="Disordered" evidence="8">
    <location>
        <begin position="105"/>
        <end position="193"/>
    </location>
</feature>
<evidence type="ECO:0000256" key="9">
    <source>
        <dbReference type="SAM" id="Phobius"/>
    </source>
</evidence>
<feature type="compositionally biased region" description="Basic residues" evidence="8">
    <location>
        <begin position="119"/>
        <end position="128"/>
    </location>
</feature>
<dbReference type="PANTHER" id="PTHR17613:SF14">
    <property type="entry name" value="DEMENTIN, ISOFORM H"/>
    <property type="match status" value="1"/>
</dbReference>
<evidence type="ECO:0000256" key="3">
    <source>
        <dbReference type="ARBA" id="ARBA00022692"/>
    </source>
</evidence>